<dbReference type="InterPro" id="IPR011033">
    <property type="entry name" value="PRC_barrel-like_sf"/>
</dbReference>
<keyword evidence="3" id="KW-1185">Reference proteome</keyword>
<sequence>MKSSAQIISLPIISISDGVQVGKVRSLVLNPEKGSIDFLTIEHEDWQASIKAIPYKKVIGVGEFALTIESSNAVIDLNEIPIANQLVNKKIQIKDTRVMTRKGQLLGEVSEYFVDDETGQILGMELKTPNQQLTISSEFVLTYGKDILIVKEEATQNYITNANELDPTKESTAAVNEAVNDVKESIYILPVEERKTEDNELASLKKKQIDLLNGKRLSKTIYDSNGNVLFDKGITLTPEDIMKAQNDSPSTVVELSMNVEA</sequence>
<organism evidence="2 3">
    <name type="scientific">Niallia endozanthoxylica</name>
    <dbReference type="NCBI Taxonomy" id="2036016"/>
    <lineage>
        <taxon>Bacteria</taxon>
        <taxon>Bacillati</taxon>
        <taxon>Bacillota</taxon>
        <taxon>Bacilli</taxon>
        <taxon>Bacillales</taxon>
        <taxon>Bacillaceae</taxon>
        <taxon>Niallia</taxon>
    </lineage>
</organism>
<dbReference type="Gene3D" id="2.30.30.240">
    <property type="entry name" value="PRC-barrel domain"/>
    <property type="match status" value="1"/>
</dbReference>
<dbReference type="EMBL" id="VYKL01000020">
    <property type="protein sequence ID" value="KAA9023140.1"/>
    <property type="molecule type" value="Genomic_DNA"/>
</dbReference>
<dbReference type="OrthoDB" id="53812at2"/>
<evidence type="ECO:0000313" key="3">
    <source>
        <dbReference type="Proteomes" id="UP000326671"/>
    </source>
</evidence>
<reference evidence="2 3" key="1">
    <citation type="submission" date="2019-09" db="EMBL/GenBank/DDBJ databases">
        <title>Whole genome sequences of isolates from the Mars Exploration Rovers.</title>
        <authorList>
            <person name="Seuylemezian A."/>
            <person name="Vaishampayan P."/>
        </authorList>
    </citation>
    <scope>NUCLEOTIDE SEQUENCE [LARGE SCALE GENOMIC DNA]</scope>
    <source>
        <strain evidence="2 3">MER_TA_151</strain>
    </source>
</reference>
<name>A0A5J5HNL6_9BACI</name>
<dbReference type="Proteomes" id="UP000326671">
    <property type="component" value="Unassembled WGS sequence"/>
</dbReference>
<evidence type="ECO:0000313" key="2">
    <source>
        <dbReference type="EMBL" id="KAA9023140.1"/>
    </source>
</evidence>
<dbReference type="AlphaFoldDB" id="A0A5J5HNL6"/>
<dbReference type="SUPFAM" id="SSF50346">
    <property type="entry name" value="PRC-barrel domain"/>
    <property type="match status" value="2"/>
</dbReference>
<protein>
    <submittedName>
        <fullName evidence="2">Photosystem reaction center subunit H</fullName>
    </submittedName>
</protein>
<feature type="domain" description="PRC-barrel" evidence="1">
    <location>
        <begin position="93"/>
        <end position="150"/>
    </location>
</feature>
<gene>
    <name evidence="2" type="ORF">F4V44_13650</name>
</gene>
<comment type="caution">
    <text evidence="2">The sequence shown here is derived from an EMBL/GenBank/DDBJ whole genome shotgun (WGS) entry which is preliminary data.</text>
</comment>
<dbReference type="RefSeq" id="WP_150440578.1">
    <property type="nucleotide sequence ID" value="NZ_VYKL01000020.1"/>
</dbReference>
<dbReference type="InterPro" id="IPR027275">
    <property type="entry name" value="PRC-brl_dom"/>
</dbReference>
<accession>A0A5J5HNL6</accession>
<evidence type="ECO:0000259" key="1">
    <source>
        <dbReference type="Pfam" id="PF05239"/>
    </source>
</evidence>
<proteinExistence type="predicted"/>
<feature type="domain" description="PRC-barrel" evidence="1">
    <location>
        <begin position="4"/>
        <end position="69"/>
    </location>
</feature>
<dbReference type="Pfam" id="PF05239">
    <property type="entry name" value="PRC"/>
    <property type="match status" value="2"/>
</dbReference>